<evidence type="ECO:0000313" key="3">
    <source>
        <dbReference type="Proteomes" id="UP001500305"/>
    </source>
</evidence>
<reference evidence="3" key="1">
    <citation type="journal article" date="2019" name="Int. J. Syst. Evol. Microbiol.">
        <title>The Global Catalogue of Microorganisms (GCM) 10K type strain sequencing project: providing services to taxonomists for standard genome sequencing and annotation.</title>
        <authorList>
            <consortium name="The Broad Institute Genomics Platform"/>
            <consortium name="The Broad Institute Genome Sequencing Center for Infectious Disease"/>
            <person name="Wu L."/>
            <person name="Ma J."/>
        </authorList>
    </citation>
    <scope>NUCLEOTIDE SEQUENCE [LARGE SCALE GENOMIC DNA]</scope>
    <source>
        <strain evidence="3">JCM 7356</strain>
    </source>
</reference>
<evidence type="ECO:0000259" key="1">
    <source>
        <dbReference type="PROSITE" id="PS50943"/>
    </source>
</evidence>
<evidence type="ECO:0000313" key="2">
    <source>
        <dbReference type="EMBL" id="GAA2273941.1"/>
    </source>
</evidence>
<dbReference type="PROSITE" id="PS50943">
    <property type="entry name" value="HTH_CROC1"/>
    <property type="match status" value="1"/>
</dbReference>
<dbReference type="SUPFAM" id="SSF47413">
    <property type="entry name" value="lambda repressor-like DNA-binding domains"/>
    <property type="match status" value="1"/>
</dbReference>
<name>A0ABP5RSM2_9ACTN</name>
<dbReference type="InterPro" id="IPR010982">
    <property type="entry name" value="Lambda_DNA-bd_dom_sf"/>
</dbReference>
<proteinExistence type="predicted"/>
<accession>A0ABP5RSM2</accession>
<keyword evidence="3" id="KW-1185">Reference proteome</keyword>
<gene>
    <name evidence="2" type="ORF">GCM10010430_69860</name>
</gene>
<dbReference type="InterPro" id="IPR001387">
    <property type="entry name" value="Cro/C1-type_HTH"/>
</dbReference>
<protein>
    <submittedName>
        <fullName evidence="2">Helix-turn-helix domain-containing protein</fullName>
    </submittedName>
</protein>
<dbReference type="Gene3D" id="1.10.260.40">
    <property type="entry name" value="lambda repressor-like DNA-binding domains"/>
    <property type="match status" value="1"/>
</dbReference>
<feature type="domain" description="HTH cro/C1-type" evidence="1">
    <location>
        <begin position="56"/>
        <end position="91"/>
    </location>
</feature>
<comment type="caution">
    <text evidence="2">The sequence shown here is derived from an EMBL/GenBank/DDBJ whole genome shotgun (WGS) entry which is preliminary data.</text>
</comment>
<dbReference type="Proteomes" id="UP001500305">
    <property type="component" value="Unassembled WGS sequence"/>
</dbReference>
<organism evidence="2 3">
    <name type="scientific">Kitasatospora cystarginea</name>
    <dbReference type="NCBI Taxonomy" id="58350"/>
    <lineage>
        <taxon>Bacteria</taxon>
        <taxon>Bacillati</taxon>
        <taxon>Actinomycetota</taxon>
        <taxon>Actinomycetes</taxon>
        <taxon>Kitasatosporales</taxon>
        <taxon>Streptomycetaceae</taxon>
        <taxon>Kitasatospora</taxon>
    </lineage>
</organism>
<dbReference type="EMBL" id="BAAATR010000048">
    <property type="protein sequence ID" value="GAA2273941.1"/>
    <property type="molecule type" value="Genomic_DNA"/>
</dbReference>
<sequence length="159" mass="17832">MSTRVNRGNYGEVVLLTGTFEERLNALFETVHPPDRGPYSNHEVADMLRERGSTSVSHVYLWQLRTGRRDNPTRRHLEALATFFGVPVAYFFDDSTADRVTTELALVRRLRESGVQRVAMRVAGLSPQSLDQVLATVEQLRAQEGLTSCAADEETDPNP</sequence>